<organism evidence="3 4">
    <name type="scientific">Sordaria brevicollis</name>
    <dbReference type="NCBI Taxonomy" id="83679"/>
    <lineage>
        <taxon>Eukaryota</taxon>
        <taxon>Fungi</taxon>
        <taxon>Dikarya</taxon>
        <taxon>Ascomycota</taxon>
        <taxon>Pezizomycotina</taxon>
        <taxon>Sordariomycetes</taxon>
        <taxon>Sordariomycetidae</taxon>
        <taxon>Sordariales</taxon>
        <taxon>Sordariaceae</taxon>
        <taxon>Sordaria</taxon>
    </lineage>
</organism>
<evidence type="ECO:0000313" key="3">
    <source>
        <dbReference type="EMBL" id="KAK3402706.1"/>
    </source>
</evidence>
<name>A0AAE0PMF8_SORBR</name>
<sequence>MKSNKTSTILWSKTKKPKRQKDIYEDERQPSAKKRKQIEELEFDIPDSATNIHIGPSIISRIKKGMRRVYYPIVGPSGYLALSATSITNPFRRTLSRAYELDYGIRVLRFAAGGLQYSKKVSFADGSLRRYTFGIGNYIRFSRSGAPGPTPGDNDDGNGFNIGRIDYIFAYEQKKYDERRIFLVLTKVKPTDRIDTALELPLVEETGETLIIGLPAVLTDKIYIIDVSKFDDRGGQHQRKLVWVNWDIIWM</sequence>
<reference evidence="3" key="2">
    <citation type="submission" date="2023-07" db="EMBL/GenBank/DDBJ databases">
        <authorList>
            <consortium name="Lawrence Berkeley National Laboratory"/>
            <person name="Haridas S."/>
            <person name="Hensen N."/>
            <person name="Bonometti L."/>
            <person name="Westerberg I."/>
            <person name="Brannstrom I.O."/>
            <person name="Guillou S."/>
            <person name="Cros-Aarteil S."/>
            <person name="Calhoun S."/>
            <person name="Kuo A."/>
            <person name="Mondo S."/>
            <person name="Pangilinan J."/>
            <person name="Riley R."/>
            <person name="LaButti K."/>
            <person name="Andreopoulos B."/>
            <person name="Lipzen A."/>
            <person name="Chen C."/>
            <person name="Yanf M."/>
            <person name="Daum C."/>
            <person name="Ng V."/>
            <person name="Clum A."/>
            <person name="Steindorff A."/>
            <person name="Ohm R."/>
            <person name="Martin F."/>
            <person name="Silar P."/>
            <person name="Natvig D."/>
            <person name="Lalanne C."/>
            <person name="Gautier V."/>
            <person name="Ament-velasquez S.L."/>
            <person name="Kruys A."/>
            <person name="Hutchinson M.I."/>
            <person name="Powell A.J."/>
            <person name="Barry K."/>
            <person name="Miller A.N."/>
            <person name="Grigoriev I.V."/>
            <person name="Debuchy R."/>
            <person name="Gladieux P."/>
            <person name="Thoren M.H."/>
            <person name="Johannesson H."/>
        </authorList>
    </citation>
    <scope>NUCLEOTIDE SEQUENCE</scope>
    <source>
        <strain evidence="3">FGSC 1904</strain>
    </source>
</reference>
<dbReference type="AlphaFoldDB" id="A0AAE0PMF8"/>
<evidence type="ECO:0000256" key="1">
    <source>
        <dbReference type="SAM" id="MobiDB-lite"/>
    </source>
</evidence>
<protein>
    <submittedName>
        <fullName evidence="3">Uncharacterized protein</fullName>
    </submittedName>
</protein>
<feature type="compositionally biased region" description="Basic and acidic residues" evidence="1">
    <location>
        <begin position="20"/>
        <end position="30"/>
    </location>
</feature>
<keyword evidence="2" id="KW-0472">Membrane</keyword>
<comment type="caution">
    <text evidence="3">The sequence shown here is derived from an EMBL/GenBank/DDBJ whole genome shotgun (WGS) entry which is preliminary data.</text>
</comment>
<accession>A0AAE0PMF8</accession>
<keyword evidence="2" id="KW-0812">Transmembrane</keyword>
<keyword evidence="4" id="KW-1185">Reference proteome</keyword>
<evidence type="ECO:0000313" key="4">
    <source>
        <dbReference type="Proteomes" id="UP001281003"/>
    </source>
</evidence>
<dbReference type="Proteomes" id="UP001281003">
    <property type="component" value="Unassembled WGS sequence"/>
</dbReference>
<reference evidence="3" key="1">
    <citation type="journal article" date="2023" name="Mol. Phylogenet. Evol.">
        <title>Genome-scale phylogeny and comparative genomics of the fungal order Sordariales.</title>
        <authorList>
            <person name="Hensen N."/>
            <person name="Bonometti L."/>
            <person name="Westerberg I."/>
            <person name="Brannstrom I.O."/>
            <person name="Guillou S."/>
            <person name="Cros-Aarteil S."/>
            <person name="Calhoun S."/>
            <person name="Haridas S."/>
            <person name="Kuo A."/>
            <person name="Mondo S."/>
            <person name="Pangilinan J."/>
            <person name="Riley R."/>
            <person name="LaButti K."/>
            <person name="Andreopoulos B."/>
            <person name="Lipzen A."/>
            <person name="Chen C."/>
            <person name="Yan M."/>
            <person name="Daum C."/>
            <person name="Ng V."/>
            <person name="Clum A."/>
            <person name="Steindorff A."/>
            <person name="Ohm R.A."/>
            <person name="Martin F."/>
            <person name="Silar P."/>
            <person name="Natvig D.O."/>
            <person name="Lalanne C."/>
            <person name="Gautier V."/>
            <person name="Ament-Velasquez S.L."/>
            <person name="Kruys A."/>
            <person name="Hutchinson M.I."/>
            <person name="Powell A.J."/>
            <person name="Barry K."/>
            <person name="Miller A.N."/>
            <person name="Grigoriev I.V."/>
            <person name="Debuchy R."/>
            <person name="Gladieux P."/>
            <person name="Hiltunen Thoren M."/>
            <person name="Johannesson H."/>
        </authorList>
    </citation>
    <scope>NUCLEOTIDE SEQUENCE</scope>
    <source>
        <strain evidence="3">FGSC 1904</strain>
    </source>
</reference>
<dbReference type="EMBL" id="JAUTDP010000001">
    <property type="protein sequence ID" value="KAK3402706.1"/>
    <property type="molecule type" value="Genomic_DNA"/>
</dbReference>
<proteinExistence type="predicted"/>
<feature type="transmembrane region" description="Helical" evidence="2">
    <location>
        <begin position="69"/>
        <end position="87"/>
    </location>
</feature>
<gene>
    <name evidence="3" type="ORF">B0T20DRAFT_388399</name>
</gene>
<evidence type="ECO:0000256" key="2">
    <source>
        <dbReference type="SAM" id="Phobius"/>
    </source>
</evidence>
<feature type="compositionally biased region" description="Polar residues" evidence="1">
    <location>
        <begin position="1"/>
        <end position="11"/>
    </location>
</feature>
<keyword evidence="2" id="KW-1133">Transmembrane helix</keyword>
<feature type="region of interest" description="Disordered" evidence="1">
    <location>
        <begin position="1"/>
        <end position="35"/>
    </location>
</feature>